<evidence type="ECO:0000256" key="1">
    <source>
        <dbReference type="SAM" id="MobiDB-lite"/>
    </source>
</evidence>
<feature type="region of interest" description="Disordered" evidence="1">
    <location>
        <begin position="263"/>
        <end position="315"/>
    </location>
</feature>
<dbReference type="Proteomes" id="UP000320672">
    <property type="component" value="Chromosome"/>
</dbReference>
<organism evidence="2 3">
    <name type="scientific">Roseimaritima multifibrata</name>
    <dbReference type="NCBI Taxonomy" id="1930274"/>
    <lineage>
        <taxon>Bacteria</taxon>
        <taxon>Pseudomonadati</taxon>
        <taxon>Planctomycetota</taxon>
        <taxon>Planctomycetia</taxon>
        <taxon>Pirellulales</taxon>
        <taxon>Pirellulaceae</taxon>
        <taxon>Roseimaritima</taxon>
    </lineage>
</organism>
<dbReference type="RefSeq" id="WP_145351533.1">
    <property type="nucleotide sequence ID" value="NZ_CP036262.1"/>
</dbReference>
<evidence type="ECO:0000313" key="2">
    <source>
        <dbReference type="EMBL" id="QDS93349.1"/>
    </source>
</evidence>
<dbReference type="KEGG" id="rml:FF011L_21120"/>
<sequence>MKIQNFRAALLLAICVSVGLSGCSVIKGEKTFRESLPLIGKKKEEEPYPNPQKLAVTWSPDVILRTGATPTRGFGGRVFFYDEKTRPVPVEGELAIQAIRTVDGEQPELKRYAFTSEQFTSHYSQTDLGASYSIWIPWDAVGGSETKITLIPSFKSKTGEVLQGTSSVVMLPGKTEREETAFDLPPLDKMAAQGSYAGGAWSLGNLANSSRGGLTTTTIPVRGSLPRGMPVRPPVPTSVPGAVSAEELLAKLKASAGENGNGFATQAAGVQPTGPDGIATQETPAVTPASAQMPMSPARTPSFQLPEHPNQRSQR</sequence>
<evidence type="ECO:0008006" key="4">
    <source>
        <dbReference type="Google" id="ProtNLM"/>
    </source>
</evidence>
<name>A0A517MEQ0_9BACT</name>
<evidence type="ECO:0000313" key="3">
    <source>
        <dbReference type="Proteomes" id="UP000320672"/>
    </source>
</evidence>
<reference evidence="2 3" key="1">
    <citation type="submission" date="2019-02" db="EMBL/GenBank/DDBJ databases">
        <title>Deep-cultivation of Planctomycetes and their phenomic and genomic characterization uncovers novel biology.</title>
        <authorList>
            <person name="Wiegand S."/>
            <person name="Jogler M."/>
            <person name="Boedeker C."/>
            <person name="Pinto D."/>
            <person name="Vollmers J."/>
            <person name="Rivas-Marin E."/>
            <person name="Kohn T."/>
            <person name="Peeters S.H."/>
            <person name="Heuer A."/>
            <person name="Rast P."/>
            <person name="Oberbeckmann S."/>
            <person name="Bunk B."/>
            <person name="Jeske O."/>
            <person name="Meyerdierks A."/>
            <person name="Storesund J.E."/>
            <person name="Kallscheuer N."/>
            <person name="Luecker S."/>
            <person name="Lage O.M."/>
            <person name="Pohl T."/>
            <person name="Merkel B.J."/>
            <person name="Hornburger P."/>
            <person name="Mueller R.-W."/>
            <person name="Bruemmer F."/>
            <person name="Labrenz M."/>
            <person name="Spormann A.M."/>
            <person name="Op den Camp H."/>
            <person name="Overmann J."/>
            <person name="Amann R."/>
            <person name="Jetten M.S.M."/>
            <person name="Mascher T."/>
            <person name="Medema M.H."/>
            <person name="Devos D.P."/>
            <person name="Kaster A.-K."/>
            <person name="Ovreas L."/>
            <person name="Rohde M."/>
            <person name="Galperin M.Y."/>
            <person name="Jogler C."/>
        </authorList>
    </citation>
    <scope>NUCLEOTIDE SEQUENCE [LARGE SCALE GENOMIC DNA]</scope>
    <source>
        <strain evidence="2 3">FF011L</strain>
    </source>
</reference>
<dbReference type="OrthoDB" id="282702at2"/>
<protein>
    <recommendedName>
        <fullName evidence="4">Lipoprotein</fullName>
    </recommendedName>
</protein>
<proteinExistence type="predicted"/>
<dbReference type="EMBL" id="CP036262">
    <property type="protein sequence ID" value="QDS93349.1"/>
    <property type="molecule type" value="Genomic_DNA"/>
</dbReference>
<keyword evidence="3" id="KW-1185">Reference proteome</keyword>
<accession>A0A517MEQ0</accession>
<dbReference type="PROSITE" id="PS51257">
    <property type="entry name" value="PROKAR_LIPOPROTEIN"/>
    <property type="match status" value="1"/>
</dbReference>
<gene>
    <name evidence="2" type="ORF">FF011L_21120</name>
</gene>
<dbReference type="AlphaFoldDB" id="A0A517MEQ0"/>